<dbReference type="Proteomes" id="UP000030700">
    <property type="component" value="Unassembled WGS sequence"/>
</dbReference>
<protein>
    <recommendedName>
        <fullName evidence="3">BrnT family toxin</fullName>
    </recommendedName>
</protein>
<organism evidence="1">
    <name type="scientific">Candidatus Moduliflexus flocculans</name>
    <dbReference type="NCBI Taxonomy" id="1499966"/>
    <lineage>
        <taxon>Bacteria</taxon>
        <taxon>Candidatus Moduliflexota</taxon>
        <taxon>Candidatus Moduliflexia</taxon>
        <taxon>Candidatus Moduliflexales</taxon>
        <taxon>Candidatus Moduliflexaceae</taxon>
    </lineage>
</organism>
<keyword evidence="2" id="KW-1185">Reference proteome</keyword>
<accession>A0A081BNB3</accession>
<evidence type="ECO:0008006" key="3">
    <source>
        <dbReference type="Google" id="ProtNLM"/>
    </source>
</evidence>
<dbReference type="EMBL" id="DF820457">
    <property type="protein sequence ID" value="GAK51879.1"/>
    <property type="molecule type" value="Genomic_DNA"/>
</dbReference>
<dbReference type="Pfam" id="PF04365">
    <property type="entry name" value="BrnT_toxin"/>
    <property type="match status" value="1"/>
</dbReference>
<evidence type="ECO:0000313" key="2">
    <source>
        <dbReference type="Proteomes" id="UP000030700"/>
    </source>
</evidence>
<reference evidence="1" key="1">
    <citation type="journal article" date="2015" name="PeerJ">
        <title>First genomic representation of candidate bacterial phylum KSB3 points to enhanced environmental sensing as a trigger of wastewater bulking.</title>
        <authorList>
            <person name="Sekiguchi Y."/>
            <person name="Ohashi A."/>
            <person name="Parks D.H."/>
            <person name="Yamauchi T."/>
            <person name="Tyson G.W."/>
            <person name="Hugenholtz P."/>
        </authorList>
    </citation>
    <scope>NUCLEOTIDE SEQUENCE [LARGE SCALE GENOMIC DNA]</scope>
</reference>
<name>A0A081BNB3_9BACT</name>
<dbReference type="AlphaFoldDB" id="A0A081BNB3"/>
<sequence>MDFEWDNQKNLENIRRHGIDFQDVPSIFQYYMVITLYERYDYGEERWLGIGMLRNSVAVVIFTERDSIPNVF</sequence>
<dbReference type="STRING" id="1499966.U14_03125"/>
<evidence type="ECO:0000313" key="1">
    <source>
        <dbReference type="EMBL" id="GAK51879.1"/>
    </source>
</evidence>
<dbReference type="Gene3D" id="3.10.450.530">
    <property type="entry name" value="Ribonuclease toxin, BrnT, of type II toxin-antitoxin system"/>
    <property type="match status" value="1"/>
</dbReference>
<dbReference type="InterPro" id="IPR007460">
    <property type="entry name" value="BrnT_toxin"/>
</dbReference>
<dbReference type="InterPro" id="IPR038573">
    <property type="entry name" value="BrnT_sf"/>
</dbReference>
<gene>
    <name evidence="1" type="ORF">U14_03125</name>
</gene>
<proteinExistence type="predicted"/>
<dbReference type="HOGENOM" id="CLU_149290_2_0_0"/>